<evidence type="ECO:0000256" key="2">
    <source>
        <dbReference type="ARBA" id="ARBA00022692"/>
    </source>
</evidence>
<comment type="subcellular location">
    <subcellularLocation>
        <location evidence="1">Membrane</location>
    </subcellularLocation>
</comment>
<keyword evidence="6" id="KW-0732">Signal</keyword>
<organism evidence="8 9">
    <name type="scientific">Channa striata</name>
    <name type="common">Snakehead murrel</name>
    <name type="synonym">Ophicephalus striatus</name>
    <dbReference type="NCBI Taxonomy" id="64152"/>
    <lineage>
        <taxon>Eukaryota</taxon>
        <taxon>Metazoa</taxon>
        <taxon>Chordata</taxon>
        <taxon>Craniata</taxon>
        <taxon>Vertebrata</taxon>
        <taxon>Euteleostomi</taxon>
        <taxon>Actinopterygii</taxon>
        <taxon>Neopterygii</taxon>
        <taxon>Teleostei</taxon>
        <taxon>Neoteleostei</taxon>
        <taxon>Acanthomorphata</taxon>
        <taxon>Anabantaria</taxon>
        <taxon>Anabantiformes</taxon>
        <taxon>Channoidei</taxon>
        <taxon>Channidae</taxon>
        <taxon>Channa</taxon>
    </lineage>
</organism>
<comment type="caution">
    <text evidence="8">The sequence shown here is derived from an EMBL/GenBank/DDBJ whole genome shotgun (WGS) entry which is preliminary data.</text>
</comment>
<evidence type="ECO:0000313" key="9">
    <source>
        <dbReference type="Proteomes" id="UP001187415"/>
    </source>
</evidence>
<feature type="transmembrane region" description="Helical" evidence="5">
    <location>
        <begin position="278"/>
        <end position="301"/>
    </location>
</feature>
<dbReference type="GO" id="GO:0005886">
    <property type="term" value="C:plasma membrane"/>
    <property type="evidence" value="ECO:0007669"/>
    <property type="project" value="TreeGrafter"/>
</dbReference>
<feature type="domain" description="Immunoglobulin" evidence="7">
    <location>
        <begin position="135"/>
        <end position="235"/>
    </location>
</feature>
<evidence type="ECO:0000259" key="7">
    <source>
        <dbReference type="SMART" id="SM00409"/>
    </source>
</evidence>
<dbReference type="InterPro" id="IPR013783">
    <property type="entry name" value="Ig-like_fold"/>
</dbReference>
<evidence type="ECO:0000256" key="5">
    <source>
        <dbReference type="SAM" id="Phobius"/>
    </source>
</evidence>
<feature type="chain" id="PRO_5041738421" description="Immunoglobulin domain-containing protein" evidence="6">
    <location>
        <begin position="22"/>
        <end position="355"/>
    </location>
</feature>
<accession>A0AA88SYC1</accession>
<dbReference type="InterPro" id="IPR036179">
    <property type="entry name" value="Ig-like_dom_sf"/>
</dbReference>
<dbReference type="EMBL" id="JAUPFM010000005">
    <property type="protein sequence ID" value="KAK2850842.1"/>
    <property type="molecule type" value="Genomic_DNA"/>
</dbReference>
<evidence type="ECO:0000256" key="4">
    <source>
        <dbReference type="SAM" id="MobiDB-lite"/>
    </source>
</evidence>
<evidence type="ECO:0000313" key="8">
    <source>
        <dbReference type="EMBL" id="KAK2850842.1"/>
    </source>
</evidence>
<feature type="signal peptide" evidence="6">
    <location>
        <begin position="1"/>
        <end position="21"/>
    </location>
</feature>
<dbReference type="SMART" id="SM00409">
    <property type="entry name" value="IG"/>
    <property type="match status" value="2"/>
</dbReference>
<evidence type="ECO:0000256" key="6">
    <source>
        <dbReference type="SAM" id="SignalP"/>
    </source>
</evidence>
<keyword evidence="3 5" id="KW-0472">Membrane</keyword>
<gene>
    <name evidence="8" type="ORF">Q5P01_007118</name>
</gene>
<evidence type="ECO:0000256" key="1">
    <source>
        <dbReference type="ARBA" id="ARBA00004370"/>
    </source>
</evidence>
<sequence>MKIHHVLIFCFLSASCGLIQARMNIFTGPEGGNGSVFCQFTSGRSSTGTWKFVCKEECTDKGILTKTDSDRATNGRYSINYEDGSSQRPILYVTITNLMKSDAGTYKYGVGTSSGLIAYCEMEVRVSDELLDKNSGFIWTNIGGENFTFPCKYDVDRGRLFFCRDDCKKEEDVLIETDQKKAQSGRYGVEYIDGSIFGLYATITRMKTSDTGRYKCGYGRASSPDSSRTFSVIVTEDPTTLKSSQTLRPSPTSLPSSSNAATTAAARSSSNVPHTGSVLPLVVCVPIVGLFLSAVSLLMFYKWKKKSNLVRNTSRRTNKEVSVIYENWDSAPASGDNIYQNFDPAEDDKGQFTVN</sequence>
<name>A0AA88SYC1_CHASR</name>
<keyword evidence="9" id="KW-1185">Reference proteome</keyword>
<keyword evidence="5" id="KW-1133">Transmembrane helix</keyword>
<dbReference type="InterPro" id="IPR050671">
    <property type="entry name" value="CD300_family_receptors"/>
</dbReference>
<dbReference type="GO" id="GO:0004888">
    <property type="term" value="F:transmembrane signaling receptor activity"/>
    <property type="evidence" value="ECO:0007669"/>
    <property type="project" value="TreeGrafter"/>
</dbReference>
<proteinExistence type="predicted"/>
<reference evidence="8" key="1">
    <citation type="submission" date="2023-07" db="EMBL/GenBank/DDBJ databases">
        <title>Chromosome-level Genome Assembly of Striped Snakehead (Channa striata).</title>
        <authorList>
            <person name="Liu H."/>
        </authorList>
    </citation>
    <scope>NUCLEOTIDE SEQUENCE</scope>
    <source>
        <strain evidence="8">Gz</strain>
        <tissue evidence="8">Muscle</tissue>
    </source>
</reference>
<dbReference type="Gene3D" id="2.60.40.10">
    <property type="entry name" value="Immunoglobulins"/>
    <property type="match status" value="2"/>
</dbReference>
<keyword evidence="2 5" id="KW-0812">Transmembrane</keyword>
<dbReference type="AlphaFoldDB" id="A0AA88SYC1"/>
<evidence type="ECO:0000256" key="3">
    <source>
        <dbReference type="ARBA" id="ARBA00023136"/>
    </source>
</evidence>
<feature type="domain" description="Immunoglobulin" evidence="7">
    <location>
        <begin position="23"/>
        <end position="127"/>
    </location>
</feature>
<dbReference type="PANTHER" id="PTHR11860">
    <property type="entry name" value="POLYMERIC-IMMUNOGLOBULIN RECEPTOR"/>
    <property type="match status" value="1"/>
</dbReference>
<feature type="compositionally biased region" description="Low complexity" evidence="4">
    <location>
        <begin position="243"/>
        <end position="271"/>
    </location>
</feature>
<protein>
    <recommendedName>
        <fullName evidence="7">Immunoglobulin domain-containing protein</fullName>
    </recommendedName>
</protein>
<feature type="region of interest" description="Disordered" evidence="4">
    <location>
        <begin position="336"/>
        <end position="355"/>
    </location>
</feature>
<feature type="region of interest" description="Disordered" evidence="4">
    <location>
        <begin position="240"/>
        <end position="273"/>
    </location>
</feature>
<dbReference type="PANTHER" id="PTHR11860:SF118">
    <property type="entry name" value="CMRF35-LIKE MOLECULE 3-RELATED"/>
    <property type="match status" value="1"/>
</dbReference>
<dbReference type="Proteomes" id="UP001187415">
    <property type="component" value="Unassembled WGS sequence"/>
</dbReference>
<dbReference type="InterPro" id="IPR003599">
    <property type="entry name" value="Ig_sub"/>
</dbReference>
<dbReference type="SUPFAM" id="SSF48726">
    <property type="entry name" value="Immunoglobulin"/>
    <property type="match status" value="2"/>
</dbReference>
<dbReference type="PROSITE" id="PS51257">
    <property type="entry name" value="PROKAR_LIPOPROTEIN"/>
    <property type="match status" value="1"/>
</dbReference>